<dbReference type="Proteomes" id="UP000504606">
    <property type="component" value="Unplaced"/>
</dbReference>
<evidence type="ECO:0000256" key="4">
    <source>
        <dbReference type="ARBA" id="ARBA00022829"/>
    </source>
</evidence>
<dbReference type="EC" id="3.4.22.49" evidence="2"/>
<evidence type="ECO:0000313" key="7">
    <source>
        <dbReference type="RefSeq" id="XP_026281429.1"/>
    </source>
</evidence>
<evidence type="ECO:0000313" key="6">
    <source>
        <dbReference type="Proteomes" id="UP000504606"/>
    </source>
</evidence>
<dbReference type="Pfam" id="PF03568">
    <property type="entry name" value="Separin_C"/>
    <property type="match status" value="1"/>
</dbReference>
<dbReference type="GO" id="GO:0004197">
    <property type="term" value="F:cysteine-type endopeptidase activity"/>
    <property type="evidence" value="ECO:0007669"/>
    <property type="project" value="InterPro"/>
</dbReference>
<keyword evidence="3" id="KW-0378">Hydrolase</keyword>
<accession>A0A6J1SQ23</accession>
<dbReference type="RefSeq" id="XP_026281429.1">
    <property type="nucleotide sequence ID" value="XM_026425644.2"/>
</dbReference>
<sequence length="621" mass="69382">MTTPPSKSRMECKISVEDVDITDDEVECLRTILENSDSEPPGPMYQDTNKHLAELLMNSGNEEEANYHLSESLGTTLRNQACSRTEIQIKKSKGDTSMLQDLIKHLEFGGGCHHGVTGLNKRLSDLPSEWTVLQLTLQWDPLSRFPPRNRDVNRGLGTFFTRFSCGDISHEMNDLGEGGKPITIFLPTLDDNKDRLSLMAAMRSHLSKMTSSRKVQRSKIHEECSLGVEATVNDMQMWIGGWHCLFFGRLANEKLQTVIKNNVDSIISSYEIDLSSEVKQDTTSKSQRLKQTKQIINLSEKTLRILYLLASSPAVTPKELLVVISTLLDDQRFAVYLSKKICEITSTHSAALHAAKRHPVVLLIDEEMDILPFEVMSPLQEQPFTRMPSIHFLHAYYLLHKNTVIRNGVDTDKCFYIINPSKDLPQLEKVFTSISSISCVQKWKGVVNKIPTPEEVLKGLQANDMFLYCGHGGGNQFIPRDSIERTDIKSVVFLFGCSSSSLECLGGRVEMSSLFYSYLIGGSPCVVGMLWQVLDSDVNAMTQELVKIWCSSEKSSVKEAGDLQALETEFGNMKINASKAGRQNTGNLSEAVSLARRKAVRFLNQAALVVRGLPVFSLSKS</sequence>
<evidence type="ECO:0000313" key="8">
    <source>
        <dbReference type="RefSeq" id="XP_026281430.1"/>
    </source>
</evidence>
<keyword evidence="4" id="KW-0159">Chromosome partition</keyword>
<dbReference type="OrthoDB" id="10255632at2759"/>
<dbReference type="KEGG" id="foc:113208589"/>
<dbReference type="PANTHER" id="PTHR12792">
    <property type="entry name" value="EXTRA SPINDLE POLES 1-RELATED"/>
    <property type="match status" value="1"/>
</dbReference>
<evidence type="ECO:0000256" key="1">
    <source>
        <dbReference type="ARBA" id="ARBA00000451"/>
    </source>
</evidence>
<proteinExistence type="predicted"/>
<dbReference type="GO" id="GO:0006508">
    <property type="term" value="P:proteolysis"/>
    <property type="evidence" value="ECO:0007669"/>
    <property type="project" value="InterPro"/>
</dbReference>
<dbReference type="AlphaFoldDB" id="A0A6J1SQ23"/>
<dbReference type="PROSITE" id="PS51700">
    <property type="entry name" value="SEPARIN"/>
    <property type="match status" value="1"/>
</dbReference>
<dbReference type="CTD" id="38640"/>
<reference evidence="7 8" key="1">
    <citation type="submission" date="2025-04" db="UniProtKB">
        <authorList>
            <consortium name="RefSeq"/>
        </authorList>
    </citation>
    <scope>IDENTIFICATION</scope>
    <source>
        <tissue evidence="7 8">Whole organism</tissue>
    </source>
</reference>
<name>A0A6J1SQ23_FRAOC</name>
<protein>
    <recommendedName>
        <fullName evidence="2">separase</fullName>
        <ecNumber evidence="2">3.4.22.49</ecNumber>
    </recommendedName>
</protein>
<dbReference type="GO" id="GO:0051307">
    <property type="term" value="P:meiotic chromosome separation"/>
    <property type="evidence" value="ECO:0007669"/>
    <property type="project" value="TreeGrafter"/>
</dbReference>
<dbReference type="GO" id="GO:0005737">
    <property type="term" value="C:cytoplasm"/>
    <property type="evidence" value="ECO:0007669"/>
    <property type="project" value="TreeGrafter"/>
</dbReference>
<dbReference type="GeneID" id="113208589"/>
<dbReference type="InterPro" id="IPR005314">
    <property type="entry name" value="Peptidase_C50"/>
</dbReference>
<evidence type="ECO:0000256" key="2">
    <source>
        <dbReference type="ARBA" id="ARBA00012489"/>
    </source>
</evidence>
<evidence type="ECO:0000259" key="5">
    <source>
        <dbReference type="PROSITE" id="PS51700"/>
    </source>
</evidence>
<dbReference type="GO" id="GO:0072686">
    <property type="term" value="C:mitotic spindle"/>
    <property type="evidence" value="ECO:0007669"/>
    <property type="project" value="TreeGrafter"/>
</dbReference>
<evidence type="ECO:0000256" key="3">
    <source>
        <dbReference type="ARBA" id="ARBA00022801"/>
    </source>
</evidence>
<gene>
    <name evidence="7 8" type="primary">LOC113208589</name>
</gene>
<keyword evidence="6" id="KW-1185">Reference proteome</keyword>
<dbReference type="InterPro" id="IPR030397">
    <property type="entry name" value="SEPARIN_core_dom"/>
</dbReference>
<dbReference type="GO" id="GO:0005634">
    <property type="term" value="C:nucleus"/>
    <property type="evidence" value="ECO:0007669"/>
    <property type="project" value="InterPro"/>
</dbReference>
<dbReference type="PANTHER" id="PTHR12792:SF0">
    <property type="entry name" value="SEPARIN"/>
    <property type="match status" value="1"/>
</dbReference>
<dbReference type="RefSeq" id="XP_026281430.1">
    <property type="nucleotide sequence ID" value="XM_026425645.2"/>
</dbReference>
<organism evidence="6 8">
    <name type="scientific">Frankliniella occidentalis</name>
    <name type="common">Western flower thrips</name>
    <name type="synonym">Euthrips occidentalis</name>
    <dbReference type="NCBI Taxonomy" id="133901"/>
    <lineage>
        <taxon>Eukaryota</taxon>
        <taxon>Metazoa</taxon>
        <taxon>Ecdysozoa</taxon>
        <taxon>Arthropoda</taxon>
        <taxon>Hexapoda</taxon>
        <taxon>Insecta</taxon>
        <taxon>Pterygota</taxon>
        <taxon>Neoptera</taxon>
        <taxon>Paraneoptera</taxon>
        <taxon>Thysanoptera</taxon>
        <taxon>Terebrantia</taxon>
        <taxon>Thripoidea</taxon>
        <taxon>Thripidae</taxon>
        <taxon>Frankliniella</taxon>
    </lineage>
</organism>
<feature type="domain" description="Peptidase C50" evidence="5">
    <location>
        <begin position="411"/>
        <end position="508"/>
    </location>
</feature>
<comment type="catalytic activity">
    <reaction evidence="1">
        <text>All bonds known to be hydrolyzed by this endopeptidase have arginine in P1 and an acidic residue in P4. P6 is often occupied by an acidic residue or by a hydroxy-amino-acid residue, the phosphorylation of which enhances cleavage.</text>
        <dbReference type="EC" id="3.4.22.49"/>
    </reaction>
</comment>